<name>A8PJZ5_BRUMA</name>
<protein>
    <submittedName>
        <fullName evidence="1">Uncharacterized protein</fullName>
    </submittedName>
</protein>
<proteinExistence type="predicted"/>
<sequence>MKELSICQSSRCPGQVSFPVLSQIKPQAPLLVVPFLSALQPYFPRNRKTFVSGKLPVKAYLPPTER</sequence>
<evidence type="ECO:0000313" key="1">
    <source>
        <dbReference type="EMBL" id="EDP33957.1"/>
    </source>
</evidence>
<gene>
    <name evidence="1" type="ORF">Bm1_28695</name>
</gene>
<dbReference type="AlphaFoldDB" id="A8PJZ5"/>
<reference evidence="1" key="1">
    <citation type="journal article" date="2007" name="Science">
        <title>Draft genome of the filarial nematode parasite Brugia malayi.</title>
        <authorList>
            <person name="Ghedin E."/>
            <person name="Wang S."/>
            <person name="Spiro D."/>
            <person name="Caler E."/>
            <person name="Zhao Q."/>
            <person name="Crabtree J."/>
            <person name="Allen J.E."/>
            <person name="Delcher A.L."/>
            <person name="Guiliano D.B."/>
            <person name="Miranda-Saavedra D."/>
            <person name="Angiuoli S.V."/>
            <person name="Creasy T."/>
            <person name="Amedeo P."/>
            <person name="Haas B."/>
            <person name="El-Sayed N.M."/>
            <person name="Wortman J.R."/>
            <person name="Feldblyum T."/>
            <person name="Tallon L."/>
            <person name="Schatz M."/>
            <person name="Shumway M."/>
            <person name="Koo H."/>
            <person name="Salzberg S.L."/>
            <person name="Schobel S."/>
            <person name="Pertea M."/>
            <person name="Pop M."/>
            <person name="White O."/>
            <person name="Barton G.J."/>
            <person name="Carlow C.K."/>
            <person name="Crawford M.J."/>
            <person name="Daub J."/>
            <person name="Dimmic M.W."/>
            <person name="Estes C.F."/>
            <person name="Foster J.M."/>
            <person name="Ganatra M."/>
            <person name="Gregory W.F."/>
            <person name="Johnson N.M."/>
            <person name="Jin J."/>
            <person name="Komuniecki R."/>
            <person name="Korf I."/>
            <person name="Kumar S."/>
            <person name="Laney S."/>
            <person name="Li B.W."/>
            <person name="Li W."/>
            <person name="Lindblom T.H."/>
            <person name="Lustigman S."/>
            <person name="Ma D."/>
            <person name="Maina C.V."/>
            <person name="Martin D.M."/>
            <person name="McCarter J.P."/>
            <person name="McReynolds L."/>
            <person name="Mitreva M."/>
            <person name="Nutman T.B."/>
            <person name="Parkinson J."/>
            <person name="Peregrin-Alvarez J.M."/>
            <person name="Poole C."/>
            <person name="Ren Q."/>
            <person name="Saunders L."/>
            <person name="Sluder A.E."/>
            <person name="Smith K."/>
            <person name="Stanke M."/>
            <person name="Unnasch T.R."/>
            <person name="Ware J."/>
            <person name="Wei A.D."/>
            <person name="Weil G."/>
            <person name="Williams D.J."/>
            <person name="Zhang Y."/>
            <person name="Williams S.A."/>
            <person name="Fraser-Liggett C."/>
            <person name="Slatko B."/>
            <person name="Blaxter M.L."/>
            <person name="Scott A.L."/>
        </authorList>
    </citation>
    <scope>NUCLEOTIDE SEQUENCE [LARGE SCALE GENOMIC DNA]</scope>
</reference>
<organism evidence="1">
    <name type="scientific">Brugia malayi</name>
    <name type="common">Filarial nematode worm</name>
    <dbReference type="NCBI Taxonomy" id="6279"/>
    <lineage>
        <taxon>Eukaryota</taxon>
        <taxon>Metazoa</taxon>
        <taxon>Ecdysozoa</taxon>
        <taxon>Nematoda</taxon>
        <taxon>Chromadorea</taxon>
        <taxon>Rhabditida</taxon>
        <taxon>Spirurina</taxon>
        <taxon>Spiruromorpha</taxon>
        <taxon>Filarioidea</taxon>
        <taxon>Onchocercidae</taxon>
        <taxon>Brugia</taxon>
    </lineage>
</organism>
<dbReference type="EMBL" id="DS239372">
    <property type="protein sequence ID" value="EDP33957.1"/>
    <property type="molecule type" value="Genomic_DNA"/>
</dbReference>
<accession>A8PJZ5</accession>